<feature type="compositionally biased region" description="Low complexity" evidence="7">
    <location>
        <begin position="799"/>
        <end position="809"/>
    </location>
</feature>
<evidence type="ECO:0000256" key="4">
    <source>
        <dbReference type="ARBA" id="ARBA00022771"/>
    </source>
</evidence>
<dbReference type="SMART" id="SM00184">
    <property type="entry name" value="RING"/>
    <property type="match status" value="1"/>
</dbReference>
<dbReference type="GO" id="GO:0005737">
    <property type="term" value="C:cytoplasm"/>
    <property type="evidence" value="ECO:0007669"/>
    <property type="project" value="UniProtKB-SubCell"/>
</dbReference>
<keyword evidence="4 6" id="KW-0863">Zinc-finger</keyword>
<dbReference type="AlphaFoldDB" id="C0PTG6"/>
<dbReference type="GO" id="GO:0000976">
    <property type="term" value="F:transcription cis-regulatory region binding"/>
    <property type="evidence" value="ECO:0007669"/>
    <property type="project" value="TreeGrafter"/>
</dbReference>
<reference evidence="9" key="1">
    <citation type="submission" date="2009-02" db="EMBL/GenBank/DDBJ databases">
        <title>Full length sequence-verified cDNA sequences from Sitka spruce (Picea sitchensis).</title>
        <authorList>
            <person name="Reid K.E."/>
            <person name="Liao N."/>
            <person name="Ralph S."/>
            <person name="Kolosova N."/>
            <person name="Oddy C."/>
            <person name="Moore R."/>
            <person name="Mayo M."/>
            <person name="Wagner S."/>
            <person name="King J."/>
            <person name="Yanchuk A."/>
            <person name="Holt R."/>
            <person name="Jones S."/>
            <person name="Marra M."/>
            <person name="Ritland C.E."/>
            <person name="Ritland K."/>
            <person name="Bohlmann J."/>
        </authorList>
    </citation>
    <scope>NUCLEOTIDE SEQUENCE</scope>
    <source>
        <tissue evidence="9">Bark</tissue>
    </source>
</reference>
<sequence length="828" mass="91372">MSISPSSAVRSASPSEEHNSISTPICHGRTLHSIRAGVGPDNAPDPLYKATVDEVSDIRREFLPPSTTVVAESVNAVSEDSQQLSRHLGESSKDFVARNVNTSEQNGLDHQFSRNHPACSGGLSTTFRMAQSLNGNSPDAEVRRYVEPQNAGTGASLATNAIRRGRKGQTLNGNHLLNFYSDPIPRAPRAPPRNLPPRRQQRIKPYNKDLFLQANFRFLVSDMGDYVLNSSNPDKMLLWEDVAAVNFSTPNHVQCPICLDSPPLCPQITTCGHIFCFPCILRYLMMGEGDHNGYNWKKCPLCSIMISCKDLHTVCIGNVKQYDVGKHIDFTLLTRAKSSVIPFEKNQHSLGALPHSIDGQCNAFSRFTLTYDPELSASKAALKLTSWIEMVQSEGGEDLELLPYVYAARDQLEERKKAWTERRASEYLSGSPPLKQRLMAEAKAGLGKLKIDSFDSVCPTQSMKIKSGDDITFSNHDPSHQVTKRSGSYLNSIANSEQLLAQKAVVKEDDPSEPQGFQEYLPKCGGDKRESDKGSEKLQEIKNLEDIGFKHQNENTEPVDEESYSFYQSADGQFLILHPLNMKCLLHHYGSHNLLPSRIGGKILQLETFTQSEVIRKRFRYLSHFPLTTTFQLCEIDLSDLLPASAFFPFTDEIEKRNAERRRRRKQEARAKRVDSAVTVQARPVLPEFTYVSTDDKPPSSADFEALGEPKSASVSSPVLNERKLFSHVTRLGLAAGYDSPALKEGLSGELSPGSMASASNSINMERVGVSADGGTSSSSTMSFADIITAPKPSGQECSRQVSKSQSSGKKGKKATKVLLSTAGGRRY</sequence>
<dbReference type="InterPro" id="IPR001841">
    <property type="entry name" value="Znf_RING"/>
</dbReference>
<keyword evidence="5" id="KW-0862">Zinc</keyword>
<dbReference type="CDD" id="cd16536">
    <property type="entry name" value="RING-HC_RNF10"/>
    <property type="match status" value="1"/>
</dbReference>
<dbReference type="InterPro" id="IPR013083">
    <property type="entry name" value="Znf_RING/FYVE/PHD"/>
</dbReference>
<feature type="region of interest" description="Disordered" evidence="7">
    <location>
        <begin position="691"/>
        <end position="711"/>
    </location>
</feature>
<evidence type="ECO:0000256" key="2">
    <source>
        <dbReference type="ARBA" id="ARBA00022490"/>
    </source>
</evidence>
<comment type="subcellular location">
    <subcellularLocation>
        <location evidence="1">Cytoplasm</location>
    </subcellularLocation>
</comment>
<dbReference type="GO" id="GO:0045944">
    <property type="term" value="P:positive regulation of transcription by RNA polymerase II"/>
    <property type="evidence" value="ECO:0007669"/>
    <property type="project" value="TreeGrafter"/>
</dbReference>
<dbReference type="PROSITE" id="PS50089">
    <property type="entry name" value="ZF_RING_2"/>
    <property type="match status" value="1"/>
</dbReference>
<accession>C0PTG6</accession>
<evidence type="ECO:0000313" key="9">
    <source>
        <dbReference type="EMBL" id="ACN41106.1"/>
    </source>
</evidence>
<name>C0PTG6_PICSI</name>
<proteinExistence type="evidence at transcript level"/>
<feature type="region of interest" description="Disordered" evidence="7">
    <location>
        <begin position="1"/>
        <end position="27"/>
    </location>
</feature>
<dbReference type="OMA" id="PRWKKCP"/>
<dbReference type="Gene3D" id="3.30.40.10">
    <property type="entry name" value="Zinc/RING finger domain, C3HC4 (zinc finger)"/>
    <property type="match status" value="1"/>
</dbReference>
<organism evidence="9">
    <name type="scientific">Picea sitchensis</name>
    <name type="common">Sitka spruce</name>
    <name type="synonym">Pinus sitchensis</name>
    <dbReference type="NCBI Taxonomy" id="3332"/>
    <lineage>
        <taxon>Eukaryota</taxon>
        <taxon>Viridiplantae</taxon>
        <taxon>Streptophyta</taxon>
        <taxon>Embryophyta</taxon>
        <taxon>Tracheophyta</taxon>
        <taxon>Spermatophyta</taxon>
        <taxon>Pinopsida</taxon>
        <taxon>Pinidae</taxon>
        <taxon>Conifers I</taxon>
        <taxon>Pinales</taxon>
        <taxon>Pinaceae</taxon>
        <taxon>Picea</taxon>
    </lineage>
</organism>
<dbReference type="InterPro" id="IPR017907">
    <property type="entry name" value="Znf_RING_CS"/>
</dbReference>
<dbReference type="PROSITE" id="PS00518">
    <property type="entry name" value="ZF_RING_1"/>
    <property type="match status" value="1"/>
</dbReference>
<evidence type="ECO:0000256" key="1">
    <source>
        <dbReference type="ARBA" id="ARBA00004496"/>
    </source>
</evidence>
<evidence type="ECO:0000256" key="5">
    <source>
        <dbReference type="ARBA" id="ARBA00022833"/>
    </source>
</evidence>
<protein>
    <recommendedName>
        <fullName evidence="8">RING-type domain-containing protein</fullName>
    </recommendedName>
</protein>
<dbReference type="EMBL" id="BT071655">
    <property type="protein sequence ID" value="ACN41106.1"/>
    <property type="molecule type" value="mRNA"/>
</dbReference>
<keyword evidence="3" id="KW-0479">Metal-binding</keyword>
<feature type="region of interest" description="Disordered" evidence="7">
    <location>
        <begin position="508"/>
        <end position="535"/>
    </location>
</feature>
<dbReference type="InterPro" id="IPR018957">
    <property type="entry name" value="Znf_C3HC4_RING-type"/>
</dbReference>
<dbReference type="PANTHER" id="PTHR12983">
    <property type="entry name" value="RING FINGER 10 FAMILY MEMBER"/>
    <property type="match status" value="1"/>
</dbReference>
<dbReference type="Pfam" id="PF00097">
    <property type="entry name" value="zf-C3HC4"/>
    <property type="match status" value="1"/>
</dbReference>
<feature type="compositionally biased region" description="Polar residues" evidence="7">
    <location>
        <begin position="774"/>
        <end position="783"/>
    </location>
</feature>
<evidence type="ECO:0000256" key="7">
    <source>
        <dbReference type="SAM" id="MobiDB-lite"/>
    </source>
</evidence>
<evidence type="ECO:0000256" key="6">
    <source>
        <dbReference type="PROSITE-ProRule" id="PRU00175"/>
    </source>
</evidence>
<feature type="domain" description="RING-type" evidence="8">
    <location>
        <begin position="255"/>
        <end position="303"/>
    </location>
</feature>
<dbReference type="SUPFAM" id="SSF57850">
    <property type="entry name" value="RING/U-box"/>
    <property type="match status" value="1"/>
</dbReference>
<dbReference type="PANTHER" id="PTHR12983:SF9">
    <property type="entry name" value="E3 UBIQUITIN-PROTEIN LIGASE RNF10"/>
    <property type="match status" value="1"/>
</dbReference>
<keyword evidence="2" id="KW-0963">Cytoplasm</keyword>
<evidence type="ECO:0000256" key="3">
    <source>
        <dbReference type="ARBA" id="ARBA00022723"/>
    </source>
</evidence>
<evidence type="ECO:0000259" key="8">
    <source>
        <dbReference type="PROSITE" id="PS50089"/>
    </source>
</evidence>
<feature type="compositionally biased region" description="Basic and acidic residues" evidence="7">
    <location>
        <begin position="525"/>
        <end position="535"/>
    </location>
</feature>
<feature type="compositionally biased region" description="Low complexity" evidence="7">
    <location>
        <begin position="1"/>
        <end position="14"/>
    </location>
</feature>
<dbReference type="GO" id="GO:0008270">
    <property type="term" value="F:zinc ion binding"/>
    <property type="evidence" value="ECO:0007669"/>
    <property type="project" value="UniProtKB-KW"/>
</dbReference>
<feature type="region of interest" description="Disordered" evidence="7">
    <location>
        <begin position="770"/>
        <end position="828"/>
    </location>
</feature>
<dbReference type="InterPro" id="IPR039739">
    <property type="entry name" value="MAG2/RNF10"/>
</dbReference>